<evidence type="ECO:0000256" key="3">
    <source>
        <dbReference type="ARBA" id="ARBA00022448"/>
    </source>
</evidence>
<dbReference type="PANTHER" id="PTHR45667">
    <property type="entry name" value="S-ADENOSYLMETHIONINE MITOCHONDRIAL CARRIER PROTEIN"/>
    <property type="match status" value="1"/>
</dbReference>
<dbReference type="SUPFAM" id="SSF103506">
    <property type="entry name" value="Mitochondrial carrier"/>
    <property type="match status" value="1"/>
</dbReference>
<evidence type="ECO:0008006" key="12">
    <source>
        <dbReference type="Google" id="ProtNLM"/>
    </source>
</evidence>
<gene>
    <name evidence="11" type="ORF">DBRI00130_LOCUS15173</name>
</gene>
<evidence type="ECO:0000256" key="6">
    <source>
        <dbReference type="ARBA" id="ARBA00022989"/>
    </source>
</evidence>
<evidence type="ECO:0000256" key="8">
    <source>
        <dbReference type="PROSITE-ProRule" id="PRU00282"/>
    </source>
</evidence>
<keyword evidence="10" id="KW-0732">Signal</keyword>
<dbReference type="Gene3D" id="1.50.40.10">
    <property type="entry name" value="Mitochondrial carrier domain"/>
    <property type="match status" value="1"/>
</dbReference>
<keyword evidence="7 8" id="KW-0472">Membrane</keyword>
<evidence type="ECO:0000256" key="10">
    <source>
        <dbReference type="SAM" id="SignalP"/>
    </source>
</evidence>
<evidence type="ECO:0000313" key="11">
    <source>
        <dbReference type="EMBL" id="CAE4607690.1"/>
    </source>
</evidence>
<sequence length="349" mass="37447">MLLSSPSSLVCILFSITLLLLKSKGAICGCSPTFPHGQLRYPLTTSHTSTHRSSHSYYHRHIRGGASASPSTTATASLSVTERLAFGGVSRATAQILLYPIDALRTLAQTRDHRTLADVGAKALIRGCTTTSSFALFIGAIQFGIFGATKQYCGPVVASALGAAGSCIVSVPQEVIKQRLVTGVYASFRQAVKTIYAQEGLLGFYSAWRPTMARNIPFVIATFTANDVLKQKLLKARDSSDDADASDSSSNELSVKQNLLIGVSSALIGAIITHPADVVKTRLMTQAASKALPYTSTMDCIQTIWKTEGVAAFYSGFVQRSAYMGPLWSIQFALNGVLCKSFEERKNKK</sequence>
<accession>A0A7S4R9H1</accession>
<dbReference type="PROSITE" id="PS50920">
    <property type="entry name" value="SOLCAR"/>
    <property type="match status" value="2"/>
</dbReference>
<dbReference type="Pfam" id="PF00153">
    <property type="entry name" value="Mito_carr"/>
    <property type="match status" value="3"/>
</dbReference>
<evidence type="ECO:0000256" key="1">
    <source>
        <dbReference type="ARBA" id="ARBA00004141"/>
    </source>
</evidence>
<dbReference type="AlphaFoldDB" id="A0A7S4R9H1"/>
<evidence type="ECO:0000256" key="2">
    <source>
        <dbReference type="ARBA" id="ARBA00006375"/>
    </source>
</evidence>
<keyword evidence="5" id="KW-0677">Repeat</keyword>
<comment type="similarity">
    <text evidence="2 9">Belongs to the mitochondrial carrier (TC 2.A.29) family.</text>
</comment>
<evidence type="ECO:0000256" key="9">
    <source>
        <dbReference type="RuleBase" id="RU000488"/>
    </source>
</evidence>
<keyword evidence="4 8" id="KW-0812">Transmembrane</keyword>
<evidence type="ECO:0000256" key="4">
    <source>
        <dbReference type="ARBA" id="ARBA00022692"/>
    </source>
</evidence>
<keyword evidence="3 9" id="KW-0813">Transport</keyword>
<evidence type="ECO:0000256" key="5">
    <source>
        <dbReference type="ARBA" id="ARBA00022737"/>
    </source>
</evidence>
<dbReference type="GO" id="GO:0016020">
    <property type="term" value="C:membrane"/>
    <property type="evidence" value="ECO:0007669"/>
    <property type="project" value="UniProtKB-SubCell"/>
</dbReference>
<protein>
    <recommendedName>
        <fullName evidence="12">Mitochondrial carrier protein</fullName>
    </recommendedName>
</protein>
<feature type="repeat" description="Solcar" evidence="8">
    <location>
        <begin position="256"/>
        <end position="341"/>
    </location>
</feature>
<comment type="subcellular location">
    <subcellularLocation>
        <location evidence="1">Membrane</location>
        <topology evidence="1">Multi-pass membrane protein</topology>
    </subcellularLocation>
</comment>
<dbReference type="InterPro" id="IPR018108">
    <property type="entry name" value="MCP_transmembrane"/>
</dbReference>
<name>A0A7S4R9H1_9STRA</name>
<feature type="signal peptide" evidence="10">
    <location>
        <begin position="1"/>
        <end position="25"/>
    </location>
</feature>
<dbReference type="EMBL" id="HBNS01019049">
    <property type="protein sequence ID" value="CAE4607690.1"/>
    <property type="molecule type" value="Transcribed_RNA"/>
</dbReference>
<organism evidence="11">
    <name type="scientific">Ditylum brightwellii</name>
    <dbReference type="NCBI Taxonomy" id="49249"/>
    <lineage>
        <taxon>Eukaryota</taxon>
        <taxon>Sar</taxon>
        <taxon>Stramenopiles</taxon>
        <taxon>Ochrophyta</taxon>
        <taxon>Bacillariophyta</taxon>
        <taxon>Mediophyceae</taxon>
        <taxon>Lithodesmiophycidae</taxon>
        <taxon>Lithodesmiales</taxon>
        <taxon>Lithodesmiaceae</taxon>
        <taxon>Ditylum</taxon>
    </lineage>
</organism>
<evidence type="ECO:0000256" key="7">
    <source>
        <dbReference type="ARBA" id="ARBA00023136"/>
    </source>
</evidence>
<proteinExistence type="inferred from homology"/>
<reference evidence="11" key="1">
    <citation type="submission" date="2021-01" db="EMBL/GenBank/DDBJ databases">
        <authorList>
            <person name="Corre E."/>
            <person name="Pelletier E."/>
            <person name="Niang G."/>
            <person name="Scheremetjew M."/>
            <person name="Finn R."/>
            <person name="Kale V."/>
            <person name="Holt S."/>
            <person name="Cochrane G."/>
            <person name="Meng A."/>
            <person name="Brown T."/>
            <person name="Cohen L."/>
        </authorList>
    </citation>
    <scope>NUCLEOTIDE SEQUENCE</scope>
    <source>
        <strain evidence="11">GSO104</strain>
    </source>
</reference>
<keyword evidence="6" id="KW-1133">Transmembrane helix</keyword>
<feature type="repeat" description="Solcar" evidence="8">
    <location>
        <begin position="150"/>
        <end position="232"/>
    </location>
</feature>
<dbReference type="InterPro" id="IPR023395">
    <property type="entry name" value="MCP_dom_sf"/>
</dbReference>
<feature type="chain" id="PRO_5030675693" description="Mitochondrial carrier protein" evidence="10">
    <location>
        <begin position="26"/>
        <end position="349"/>
    </location>
</feature>